<accession>A0ABS4BE49</accession>
<evidence type="ECO:0000313" key="6">
    <source>
        <dbReference type="EMBL" id="MBP0615030.1"/>
    </source>
</evidence>
<dbReference type="InterPro" id="IPR001188">
    <property type="entry name" value="Sperm_putr-bd"/>
</dbReference>
<keyword evidence="7" id="KW-1185">Reference proteome</keyword>
<comment type="subcellular location">
    <subcellularLocation>
        <location evidence="1">Periplasm</location>
    </subcellularLocation>
</comment>
<keyword evidence="4" id="KW-0574">Periplasm</keyword>
<feature type="signal peptide" evidence="5">
    <location>
        <begin position="1"/>
        <end position="25"/>
    </location>
</feature>
<gene>
    <name evidence="6" type="ORF">J6595_05495</name>
</gene>
<keyword evidence="3 5" id="KW-0732">Signal</keyword>
<organism evidence="6 7">
    <name type="scientific">Jiella mangrovi</name>
    <dbReference type="NCBI Taxonomy" id="2821407"/>
    <lineage>
        <taxon>Bacteria</taxon>
        <taxon>Pseudomonadati</taxon>
        <taxon>Pseudomonadota</taxon>
        <taxon>Alphaproteobacteria</taxon>
        <taxon>Hyphomicrobiales</taxon>
        <taxon>Aurantimonadaceae</taxon>
        <taxon>Jiella</taxon>
    </lineage>
</organism>
<dbReference type="PANTHER" id="PTHR30222:SF17">
    <property type="entry name" value="SPERMIDINE_PUTRESCINE-BINDING PERIPLASMIC PROTEIN"/>
    <property type="match status" value="1"/>
</dbReference>
<dbReference type="EMBL" id="JAGJCF010000003">
    <property type="protein sequence ID" value="MBP0615030.1"/>
    <property type="molecule type" value="Genomic_DNA"/>
</dbReference>
<protein>
    <submittedName>
        <fullName evidence="6">Extracellular solute-binding protein</fullName>
    </submittedName>
</protein>
<dbReference type="RefSeq" id="WP_209593463.1">
    <property type="nucleotide sequence ID" value="NZ_JAGJCF010000003.1"/>
</dbReference>
<reference evidence="6 7" key="1">
    <citation type="submission" date="2021-04" db="EMBL/GenBank/DDBJ databases">
        <title>Whole genome sequence of Jiella sp. KSK16Y-1.</title>
        <authorList>
            <person name="Tuo L."/>
        </authorList>
    </citation>
    <scope>NUCLEOTIDE SEQUENCE [LARGE SCALE GENOMIC DNA]</scope>
    <source>
        <strain evidence="6 7">KSK16Y-1</strain>
    </source>
</reference>
<evidence type="ECO:0000256" key="2">
    <source>
        <dbReference type="ARBA" id="ARBA00022448"/>
    </source>
</evidence>
<dbReference type="Pfam" id="PF13416">
    <property type="entry name" value="SBP_bac_8"/>
    <property type="match status" value="1"/>
</dbReference>
<sequence length="353" mass="38603">MTRKSRLLALAASVAAITVTTAANAAEELNALVWCDHTDPALIEPFEKAHDAKVNLKVYEGTGAALSIIDQSQPGDWDVLVIDSIDVPRAIDAGILGPLPEDEMPVADIDPTIRMDDQTMRDGKRYAVTEKYGYNTISFNKDKVDPADMEDMTALWGDKYKGKIAVYDYYLPVEGMVAMGLGKKTADLSDSDLPAIRDTLFKLKDNAKLVGDVVSSQTALATGEVDILVGGGEWVTAGLSAENPALDWILPKQGGVRWAQAIGVFKDSKKQKLATEFVKYILSPEGQAKLATSSCYWAMPANEKAGADLTDAQKKALRWDEQPEYVKNSQLYPTPSPELDAKMQDVWTEFLQH</sequence>
<keyword evidence="2" id="KW-0813">Transport</keyword>
<dbReference type="Gene3D" id="3.40.190.10">
    <property type="entry name" value="Periplasmic binding protein-like II"/>
    <property type="match status" value="2"/>
</dbReference>
<dbReference type="SUPFAM" id="SSF53850">
    <property type="entry name" value="Periplasmic binding protein-like II"/>
    <property type="match status" value="1"/>
</dbReference>
<dbReference type="PRINTS" id="PR00909">
    <property type="entry name" value="SPERMDNBNDNG"/>
</dbReference>
<evidence type="ECO:0000256" key="5">
    <source>
        <dbReference type="SAM" id="SignalP"/>
    </source>
</evidence>
<dbReference type="PANTHER" id="PTHR30222">
    <property type="entry name" value="SPERMIDINE/PUTRESCINE-BINDING PERIPLASMIC PROTEIN"/>
    <property type="match status" value="1"/>
</dbReference>
<proteinExistence type="predicted"/>
<evidence type="ECO:0000256" key="4">
    <source>
        <dbReference type="ARBA" id="ARBA00022764"/>
    </source>
</evidence>
<evidence type="ECO:0000256" key="3">
    <source>
        <dbReference type="ARBA" id="ARBA00022729"/>
    </source>
</evidence>
<dbReference type="InterPro" id="IPR006059">
    <property type="entry name" value="SBP"/>
</dbReference>
<feature type="chain" id="PRO_5045049035" evidence="5">
    <location>
        <begin position="26"/>
        <end position="353"/>
    </location>
</feature>
<evidence type="ECO:0000313" key="7">
    <source>
        <dbReference type="Proteomes" id="UP000678276"/>
    </source>
</evidence>
<evidence type="ECO:0000256" key="1">
    <source>
        <dbReference type="ARBA" id="ARBA00004418"/>
    </source>
</evidence>
<name>A0ABS4BE49_9HYPH</name>
<dbReference type="Proteomes" id="UP000678276">
    <property type="component" value="Unassembled WGS sequence"/>
</dbReference>
<comment type="caution">
    <text evidence="6">The sequence shown here is derived from an EMBL/GenBank/DDBJ whole genome shotgun (WGS) entry which is preliminary data.</text>
</comment>